<name>A0A849ACZ3_9MICO</name>
<feature type="compositionally biased region" description="Low complexity" evidence="2">
    <location>
        <begin position="64"/>
        <end position="81"/>
    </location>
</feature>
<keyword evidence="1" id="KW-0378">Hydrolase</keyword>
<organism evidence="4 5">
    <name type="scientific">Flexivirga aerilata</name>
    <dbReference type="NCBI Taxonomy" id="1656889"/>
    <lineage>
        <taxon>Bacteria</taxon>
        <taxon>Bacillati</taxon>
        <taxon>Actinomycetota</taxon>
        <taxon>Actinomycetes</taxon>
        <taxon>Micrococcales</taxon>
        <taxon>Dermacoccaceae</taxon>
        <taxon>Flexivirga</taxon>
    </lineage>
</organism>
<feature type="chain" id="PRO_5039312666" evidence="3">
    <location>
        <begin position="22"/>
        <end position="243"/>
    </location>
</feature>
<dbReference type="CDD" id="cd05829">
    <property type="entry name" value="Sortase_F"/>
    <property type="match status" value="1"/>
</dbReference>
<dbReference type="PROSITE" id="PS51257">
    <property type="entry name" value="PROKAR_LIPOPROTEIN"/>
    <property type="match status" value="1"/>
</dbReference>
<protein>
    <submittedName>
        <fullName evidence="4">Sortase</fullName>
    </submittedName>
</protein>
<dbReference type="AlphaFoldDB" id="A0A849ACZ3"/>
<keyword evidence="5" id="KW-1185">Reference proteome</keyword>
<dbReference type="InterPro" id="IPR005754">
    <property type="entry name" value="Sortase"/>
</dbReference>
<evidence type="ECO:0000313" key="5">
    <source>
        <dbReference type="Proteomes" id="UP000557772"/>
    </source>
</evidence>
<dbReference type="Proteomes" id="UP000557772">
    <property type="component" value="Unassembled WGS sequence"/>
</dbReference>
<dbReference type="SUPFAM" id="SSF63817">
    <property type="entry name" value="Sortase"/>
    <property type="match status" value="1"/>
</dbReference>
<evidence type="ECO:0000256" key="1">
    <source>
        <dbReference type="ARBA" id="ARBA00022801"/>
    </source>
</evidence>
<dbReference type="InterPro" id="IPR042001">
    <property type="entry name" value="Sortase_F"/>
</dbReference>
<dbReference type="GO" id="GO:0016787">
    <property type="term" value="F:hydrolase activity"/>
    <property type="evidence" value="ECO:0007669"/>
    <property type="project" value="UniProtKB-KW"/>
</dbReference>
<feature type="region of interest" description="Disordered" evidence="2">
    <location>
        <begin position="23"/>
        <end position="88"/>
    </location>
</feature>
<comment type="caution">
    <text evidence="4">The sequence shown here is derived from an EMBL/GenBank/DDBJ whole genome shotgun (WGS) entry which is preliminary data.</text>
</comment>
<dbReference type="Gene3D" id="2.40.260.10">
    <property type="entry name" value="Sortase"/>
    <property type="match status" value="1"/>
</dbReference>
<dbReference type="Pfam" id="PF04203">
    <property type="entry name" value="Sortase"/>
    <property type="match status" value="1"/>
</dbReference>
<dbReference type="EMBL" id="JABENB010000001">
    <property type="protein sequence ID" value="NNG38339.1"/>
    <property type="molecule type" value="Genomic_DNA"/>
</dbReference>
<evidence type="ECO:0000256" key="2">
    <source>
        <dbReference type="SAM" id="MobiDB-lite"/>
    </source>
</evidence>
<evidence type="ECO:0000256" key="3">
    <source>
        <dbReference type="SAM" id="SignalP"/>
    </source>
</evidence>
<proteinExistence type="predicted"/>
<sequence>MVRGLAALVVALLLTACGSGGMTKAPSAPVAAGGADRPARTLTPAVPQAPASDGDDARDGATGGQPSSAAPSTLAPPAASARPGPTQRLTFAPTAVRLARSGSSARVQPIAPGAGGVLLPPDDSRVVGWWSGGAQAGAAYGSVVLAGHIDSATSGIGVFAALLTAHRGDRVRVEAGAGRQEFVVREVRDVRKLDLTADADPFDQAVPLRLVLITCTGTFDRATGHYDRNRVVVAEPVGPATRG</sequence>
<dbReference type="RefSeq" id="WP_171151972.1">
    <property type="nucleotide sequence ID" value="NZ_JABENB010000001.1"/>
</dbReference>
<accession>A0A849ACZ3</accession>
<feature type="signal peptide" evidence="3">
    <location>
        <begin position="1"/>
        <end position="21"/>
    </location>
</feature>
<dbReference type="InterPro" id="IPR023365">
    <property type="entry name" value="Sortase_dom-sf"/>
</dbReference>
<reference evidence="4 5" key="1">
    <citation type="submission" date="2020-05" db="EMBL/GenBank/DDBJ databases">
        <title>Flexivirga sp. ID2601S isolated from air conditioner.</title>
        <authorList>
            <person name="Kim D.H."/>
        </authorList>
    </citation>
    <scope>NUCLEOTIDE SEQUENCE [LARGE SCALE GENOMIC DNA]</scope>
    <source>
        <strain evidence="4 5">ID2601S</strain>
    </source>
</reference>
<gene>
    <name evidence="4" type="ORF">HJ588_03495</name>
</gene>
<evidence type="ECO:0000313" key="4">
    <source>
        <dbReference type="EMBL" id="NNG38339.1"/>
    </source>
</evidence>
<keyword evidence="3" id="KW-0732">Signal</keyword>